<dbReference type="GO" id="GO:0042797">
    <property type="term" value="P:tRNA transcription by RNA polymerase III"/>
    <property type="evidence" value="ECO:0007669"/>
    <property type="project" value="TreeGrafter"/>
</dbReference>
<accession>A0AAE8STD0</accession>
<organism evidence="2 3">
    <name type="scientific">Cephalotrichum gorgonifer</name>
    <dbReference type="NCBI Taxonomy" id="2041049"/>
    <lineage>
        <taxon>Eukaryota</taxon>
        <taxon>Fungi</taxon>
        <taxon>Dikarya</taxon>
        <taxon>Ascomycota</taxon>
        <taxon>Pezizomycotina</taxon>
        <taxon>Sordariomycetes</taxon>
        <taxon>Hypocreomycetidae</taxon>
        <taxon>Microascales</taxon>
        <taxon>Microascaceae</taxon>
        <taxon>Cephalotrichum</taxon>
    </lineage>
</organism>
<dbReference type="PANTHER" id="PTHR12069">
    <property type="entry name" value="DNA-DIRECTED RNA POLYMERASES III 80 KDA POLYPEPTIDE RNA POLYMERASE III SUBUNIT 5"/>
    <property type="match status" value="1"/>
</dbReference>
<feature type="region of interest" description="Disordered" evidence="1">
    <location>
        <begin position="108"/>
        <end position="134"/>
    </location>
</feature>
<reference evidence="2" key="1">
    <citation type="submission" date="2018-03" db="EMBL/GenBank/DDBJ databases">
        <authorList>
            <person name="Guldener U."/>
        </authorList>
    </citation>
    <scope>NUCLEOTIDE SEQUENCE</scope>
</reference>
<evidence type="ECO:0000313" key="2">
    <source>
        <dbReference type="EMBL" id="SPN99907.1"/>
    </source>
</evidence>
<gene>
    <name evidence="2" type="ORF">DNG_02759</name>
</gene>
<evidence type="ECO:0000256" key="1">
    <source>
        <dbReference type="SAM" id="MobiDB-lite"/>
    </source>
</evidence>
<sequence length="368" mass="39743">MADHSEDDDPVVASFNVFINPTLEPHRKIHILHQSVRYDEGNTPAFPRVPSELRVKPDAGVLEVDVPLDMMDNYDRDKGMQYGAALKDTVDSKGGGAYGLAGGFGVGAPPARKGGDNSRASGRRHGGPGDWVEESRSNRVLRSQTLGGIIPKQEPLTYMIGILQGGDLHLTPANKFINLTPQLHHVDALTQLEQSAAAGAAKDAAPASTAPSAPARAIHMTIKNADAESISTDTMADRLRAVQAEPWRKMRFVDENEEEAWDVFTNTFVPLRRIAEPAEKEQAKEGEEEAAAEEEEPKSLDADLDTVEWLETGWTISDIEGKIRREGGGVGGQVRSEEVKVKAEPGVGRAASASARRGRARGSAMEID</sequence>
<dbReference type="Pfam" id="PF04801">
    <property type="entry name" value="RPC5"/>
    <property type="match status" value="2"/>
</dbReference>
<name>A0AAE8STD0_9PEZI</name>
<protein>
    <submittedName>
        <fullName evidence="2">Uncharacterized protein</fullName>
    </submittedName>
</protein>
<dbReference type="EMBL" id="ONZQ02000003">
    <property type="protein sequence ID" value="SPN99907.1"/>
    <property type="molecule type" value="Genomic_DNA"/>
</dbReference>
<feature type="region of interest" description="Disordered" evidence="1">
    <location>
        <begin position="277"/>
        <end position="300"/>
    </location>
</feature>
<evidence type="ECO:0000313" key="3">
    <source>
        <dbReference type="Proteomes" id="UP001187682"/>
    </source>
</evidence>
<comment type="caution">
    <text evidence="2">The sequence shown here is derived from an EMBL/GenBank/DDBJ whole genome shotgun (WGS) entry which is preliminary data.</text>
</comment>
<feature type="compositionally biased region" description="Low complexity" evidence="1">
    <location>
        <begin position="348"/>
        <end position="368"/>
    </location>
</feature>
<dbReference type="GO" id="GO:0005666">
    <property type="term" value="C:RNA polymerase III complex"/>
    <property type="evidence" value="ECO:0007669"/>
    <property type="project" value="TreeGrafter"/>
</dbReference>
<dbReference type="InterPro" id="IPR006886">
    <property type="entry name" value="RNA_pol_III_Rpc5"/>
</dbReference>
<proteinExistence type="predicted"/>
<feature type="compositionally biased region" description="Acidic residues" evidence="1">
    <location>
        <begin position="286"/>
        <end position="300"/>
    </location>
</feature>
<dbReference type="AlphaFoldDB" id="A0AAE8STD0"/>
<dbReference type="Proteomes" id="UP001187682">
    <property type="component" value="Unassembled WGS sequence"/>
</dbReference>
<keyword evidence="3" id="KW-1185">Reference proteome</keyword>
<feature type="region of interest" description="Disordered" evidence="1">
    <location>
        <begin position="325"/>
        <end position="368"/>
    </location>
</feature>
<dbReference type="PANTHER" id="PTHR12069:SF0">
    <property type="entry name" value="DNA-DIRECTED RNA POLYMERASE III SUBUNIT RPC5"/>
    <property type="match status" value="1"/>
</dbReference>